<protein>
    <submittedName>
        <fullName evidence="2">Oxidoreductase</fullName>
        <ecNumber evidence="2">1.1.-.-</ecNumber>
    </submittedName>
</protein>
<dbReference type="InterPro" id="IPR011042">
    <property type="entry name" value="6-blade_b-propeller_TolB-like"/>
</dbReference>
<accession>A0A9K3HYN3</accession>
<dbReference type="SUPFAM" id="SSF50952">
    <property type="entry name" value="Soluble quinoprotein glucose dehydrogenase"/>
    <property type="match status" value="1"/>
</dbReference>
<reference evidence="2" key="1">
    <citation type="journal article" date="2017" name="Nature">
        <title>The sunflower genome provides insights into oil metabolism, flowering and Asterid evolution.</title>
        <authorList>
            <person name="Badouin H."/>
            <person name="Gouzy J."/>
            <person name="Grassa C.J."/>
            <person name="Murat F."/>
            <person name="Staton S.E."/>
            <person name="Cottret L."/>
            <person name="Lelandais-Briere C."/>
            <person name="Owens G.L."/>
            <person name="Carrere S."/>
            <person name="Mayjonade B."/>
            <person name="Legrand L."/>
            <person name="Gill N."/>
            <person name="Kane N.C."/>
            <person name="Bowers J.E."/>
            <person name="Hubner S."/>
            <person name="Bellec A."/>
            <person name="Berard A."/>
            <person name="Berges H."/>
            <person name="Blanchet N."/>
            <person name="Boniface M.C."/>
            <person name="Brunel D."/>
            <person name="Catrice O."/>
            <person name="Chaidir N."/>
            <person name="Claudel C."/>
            <person name="Donnadieu C."/>
            <person name="Faraut T."/>
            <person name="Fievet G."/>
            <person name="Helmstetter N."/>
            <person name="King M."/>
            <person name="Knapp S.J."/>
            <person name="Lai Z."/>
            <person name="Le Paslier M.C."/>
            <person name="Lippi Y."/>
            <person name="Lorenzon L."/>
            <person name="Mandel J.R."/>
            <person name="Marage G."/>
            <person name="Marchand G."/>
            <person name="Marquand E."/>
            <person name="Bret-Mestries E."/>
            <person name="Morien E."/>
            <person name="Nambeesan S."/>
            <person name="Nguyen T."/>
            <person name="Pegot-Espagnet P."/>
            <person name="Pouilly N."/>
            <person name="Raftis F."/>
            <person name="Sallet E."/>
            <person name="Schiex T."/>
            <person name="Thomas J."/>
            <person name="Vandecasteele C."/>
            <person name="Vares D."/>
            <person name="Vear F."/>
            <person name="Vautrin S."/>
            <person name="Crespi M."/>
            <person name="Mangin B."/>
            <person name="Burke J.M."/>
            <person name="Salse J."/>
            <person name="Munos S."/>
            <person name="Vincourt P."/>
            <person name="Rieseberg L.H."/>
            <person name="Langlade N.B."/>
        </authorList>
    </citation>
    <scope>NUCLEOTIDE SEQUENCE</scope>
    <source>
        <tissue evidence="2">Leaves</tissue>
    </source>
</reference>
<dbReference type="AlphaFoldDB" id="A0A9K3HYN3"/>
<evidence type="ECO:0000313" key="3">
    <source>
        <dbReference type="Proteomes" id="UP000215914"/>
    </source>
</evidence>
<dbReference type="Pfam" id="PF07995">
    <property type="entry name" value="GSDH"/>
    <property type="match status" value="1"/>
</dbReference>
<dbReference type="PANTHER" id="PTHR19328:SF13">
    <property type="entry name" value="HIPL1 PROTEIN"/>
    <property type="match status" value="1"/>
</dbReference>
<dbReference type="GO" id="GO:0016491">
    <property type="term" value="F:oxidoreductase activity"/>
    <property type="evidence" value="ECO:0007669"/>
    <property type="project" value="UniProtKB-KW"/>
</dbReference>
<evidence type="ECO:0000313" key="2">
    <source>
        <dbReference type="EMBL" id="KAF5786690.1"/>
    </source>
</evidence>
<name>A0A9K3HYN3_HELAN</name>
<feature type="domain" description="Glucose/Sorbosone dehydrogenase" evidence="1">
    <location>
        <begin position="116"/>
        <end position="188"/>
    </location>
</feature>
<keyword evidence="2" id="KW-0560">Oxidoreductase</keyword>
<dbReference type="InterPro" id="IPR011041">
    <property type="entry name" value="Quinoprot_gluc/sorb_DH_b-prop"/>
</dbReference>
<evidence type="ECO:0000259" key="1">
    <source>
        <dbReference type="Pfam" id="PF07995"/>
    </source>
</evidence>
<dbReference type="Proteomes" id="UP000215914">
    <property type="component" value="Unassembled WGS sequence"/>
</dbReference>
<dbReference type="InterPro" id="IPR012938">
    <property type="entry name" value="Glc/Sorbosone_DH"/>
</dbReference>
<sequence length="191" mass="21936">MGKIASDKCHKWVFKEPSECDQSISNYWQSSFDASPVEVRRIFTMGLPSHHAGQILFGPNYVYLYFMMGDGGGGDLYNFAQNKSLLANFAQNKSLLAKIMRFDVNDIPSESEVTRLRLWGNYSIPSDNPYIEDKDLKPEIWALGLQNPWRCSFDSERPSYFMCGDVGQNDYEEMDIITKNGNYGWRIILVI</sequence>
<dbReference type="Gramene" id="mRNA:HanXRQr2_Chr10g0444011">
    <property type="protein sequence ID" value="mRNA:HanXRQr2_Chr10g0444011"/>
    <property type="gene ID" value="HanXRQr2_Chr10g0444011"/>
</dbReference>
<dbReference type="Gene3D" id="2.120.10.30">
    <property type="entry name" value="TolB, C-terminal domain"/>
    <property type="match status" value="1"/>
</dbReference>
<dbReference type="EMBL" id="MNCJ02000325">
    <property type="protein sequence ID" value="KAF5786690.1"/>
    <property type="molecule type" value="Genomic_DNA"/>
</dbReference>
<dbReference type="EC" id="1.1.-.-" evidence="2"/>
<organism evidence="2 3">
    <name type="scientific">Helianthus annuus</name>
    <name type="common">Common sunflower</name>
    <dbReference type="NCBI Taxonomy" id="4232"/>
    <lineage>
        <taxon>Eukaryota</taxon>
        <taxon>Viridiplantae</taxon>
        <taxon>Streptophyta</taxon>
        <taxon>Embryophyta</taxon>
        <taxon>Tracheophyta</taxon>
        <taxon>Spermatophyta</taxon>
        <taxon>Magnoliopsida</taxon>
        <taxon>eudicotyledons</taxon>
        <taxon>Gunneridae</taxon>
        <taxon>Pentapetalae</taxon>
        <taxon>asterids</taxon>
        <taxon>campanulids</taxon>
        <taxon>Asterales</taxon>
        <taxon>Asteraceae</taxon>
        <taxon>Asteroideae</taxon>
        <taxon>Heliantheae alliance</taxon>
        <taxon>Heliantheae</taxon>
        <taxon>Helianthus</taxon>
    </lineage>
</organism>
<reference evidence="2" key="2">
    <citation type="submission" date="2020-06" db="EMBL/GenBank/DDBJ databases">
        <title>Helianthus annuus Genome sequencing and assembly Release 2.</title>
        <authorList>
            <person name="Gouzy J."/>
            <person name="Langlade N."/>
            <person name="Munos S."/>
        </authorList>
    </citation>
    <scope>NUCLEOTIDE SEQUENCE</scope>
    <source>
        <tissue evidence="2">Leaves</tissue>
    </source>
</reference>
<dbReference type="PANTHER" id="PTHR19328">
    <property type="entry name" value="HEDGEHOG-INTERACTING PROTEIN"/>
    <property type="match status" value="1"/>
</dbReference>
<gene>
    <name evidence="2" type="ORF">HanXRQr2_Chr10g0444011</name>
</gene>
<keyword evidence="3" id="KW-1185">Reference proteome</keyword>
<comment type="caution">
    <text evidence="2">The sequence shown here is derived from an EMBL/GenBank/DDBJ whole genome shotgun (WGS) entry which is preliminary data.</text>
</comment>
<proteinExistence type="predicted"/>